<dbReference type="AlphaFoldDB" id="A0A147BBC9"/>
<name>A0A147BBC9_IXORI</name>
<accession>A0A147BBC9</accession>
<dbReference type="PANTHER" id="PTHR23080">
    <property type="entry name" value="THAP DOMAIN PROTEIN"/>
    <property type="match status" value="1"/>
</dbReference>
<feature type="domain" description="Transposase Helix-turn-helix" evidence="4">
    <location>
        <begin position="90"/>
        <end position="138"/>
    </location>
</feature>
<evidence type="ECO:0000259" key="4">
    <source>
        <dbReference type="Pfam" id="PF13613"/>
    </source>
</evidence>
<dbReference type="EMBL" id="GEGO01007353">
    <property type="protein sequence ID" value="JAR88051.1"/>
    <property type="molecule type" value="Transcribed_RNA"/>
</dbReference>
<sequence>MISCTLWTGACEASTQVSYFAHERPTTADASIAAVSLRDHQPKGFYGYQSLVNHSEKDDALRDLTGVTAMVFLTLLNLLSKVRGERYLDLGMESKLLLFLVKMKHGLTFSALGVLFGIHRTSASRIFYTILDVLYVSTQGWIQWFSRDVVHASMPASFQSKYPNCRVIVDCSEVRIEKPSKVSDRVHCWSNYKSDFTLKFLIGITPSGYITFISDVYGGRASDTYIIANSRLVNLLEPGDMVMADKGFPHVKCDLESKDVTLVMPPFARANEQFTEAEMKETYKVASHRIHVERCIQRIKSFAILSHRLTPELKCHIDKILHVCSVLANLQGPVIKTL</sequence>
<reference evidence="5" key="1">
    <citation type="journal article" date="2018" name="PLoS Negl. Trop. Dis.">
        <title>Sialome diversity of ticks revealed by RNAseq of single tick salivary glands.</title>
        <authorList>
            <person name="Perner J."/>
            <person name="Kropackova S."/>
            <person name="Kopacek P."/>
            <person name="Ribeiro J.M."/>
        </authorList>
    </citation>
    <scope>NUCLEOTIDE SEQUENCE</scope>
    <source>
        <strain evidence="5">Siblings of single egg batch collected in Ceske Budejovice</strain>
        <tissue evidence="5">Salivary glands</tissue>
    </source>
</reference>
<organism evidence="5">
    <name type="scientific">Ixodes ricinus</name>
    <name type="common">Common tick</name>
    <name type="synonym">Acarus ricinus</name>
    <dbReference type="NCBI Taxonomy" id="34613"/>
    <lineage>
        <taxon>Eukaryota</taxon>
        <taxon>Metazoa</taxon>
        <taxon>Ecdysozoa</taxon>
        <taxon>Arthropoda</taxon>
        <taxon>Chelicerata</taxon>
        <taxon>Arachnida</taxon>
        <taxon>Acari</taxon>
        <taxon>Parasitiformes</taxon>
        <taxon>Ixodida</taxon>
        <taxon>Ixodoidea</taxon>
        <taxon>Ixodidae</taxon>
        <taxon>Ixodinae</taxon>
        <taxon>Ixodes</taxon>
    </lineage>
</organism>
<feature type="domain" description="DDE Tnp4" evidence="3">
    <location>
        <begin position="169"/>
        <end position="329"/>
    </location>
</feature>
<evidence type="ECO:0000256" key="1">
    <source>
        <dbReference type="ARBA" id="ARBA00001968"/>
    </source>
</evidence>
<keyword evidence="2" id="KW-0479">Metal-binding</keyword>
<evidence type="ECO:0000256" key="2">
    <source>
        <dbReference type="ARBA" id="ARBA00022723"/>
    </source>
</evidence>
<dbReference type="Pfam" id="PF13359">
    <property type="entry name" value="DDE_Tnp_4"/>
    <property type="match status" value="1"/>
</dbReference>
<comment type="cofactor">
    <cofactor evidence="1">
        <name>a divalent metal cation</name>
        <dbReference type="ChEBI" id="CHEBI:60240"/>
    </cofactor>
</comment>
<dbReference type="Pfam" id="PF13613">
    <property type="entry name" value="HTH_Tnp_4"/>
    <property type="match status" value="1"/>
</dbReference>
<protein>
    <submittedName>
        <fullName evidence="5">Putative is4eu-1 dr</fullName>
    </submittedName>
</protein>
<evidence type="ECO:0000259" key="3">
    <source>
        <dbReference type="Pfam" id="PF13359"/>
    </source>
</evidence>
<dbReference type="InterPro" id="IPR027806">
    <property type="entry name" value="HARBI1_dom"/>
</dbReference>
<proteinExistence type="predicted"/>
<dbReference type="InterPro" id="IPR027805">
    <property type="entry name" value="Transposase_HTH_dom"/>
</dbReference>
<evidence type="ECO:0000313" key="5">
    <source>
        <dbReference type="EMBL" id="JAR88051.1"/>
    </source>
</evidence>
<dbReference type="GO" id="GO:0046872">
    <property type="term" value="F:metal ion binding"/>
    <property type="evidence" value="ECO:0007669"/>
    <property type="project" value="UniProtKB-KW"/>
</dbReference>
<dbReference type="PANTHER" id="PTHR23080:SF143">
    <property type="entry name" value="SI:DKEY-56D12.4"/>
    <property type="match status" value="1"/>
</dbReference>